<name>A0ABD0VVY0_DENTH</name>
<protein>
    <submittedName>
        <fullName evidence="1">Uncharacterized protein</fullName>
    </submittedName>
</protein>
<dbReference type="Proteomes" id="UP001552299">
    <property type="component" value="Unassembled WGS sequence"/>
</dbReference>
<comment type="caution">
    <text evidence="1">The sequence shown here is derived from an EMBL/GenBank/DDBJ whole genome shotgun (WGS) entry which is preliminary data.</text>
</comment>
<proteinExistence type="predicted"/>
<keyword evidence="2" id="KW-1185">Reference proteome</keyword>
<gene>
    <name evidence="1" type="ORF">M5K25_000531</name>
</gene>
<accession>A0ABD0VVY0</accession>
<organism evidence="1 2">
    <name type="scientific">Dendrobium thyrsiflorum</name>
    <name type="common">Pinecone-like raceme dendrobium</name>
    <name type="synonym">Orchid</name>
    <dbReference type="NCBI Taxonomy" id="117978"/>
    <lineage>
        <taxon>Eukaryota</taxon>
        <taxon>Viridiplantae</taxon>
        <taxon>Streptophyta</taxon>
        <taxon>Embryophyta</taxon>
        <taxon>Tracheophyta</taxon>
        <taxon>Spermatophyta</taxon>
        <taxon>Magnoliopsida</taxon>
        <taxon>Liliopsida</taxon>
        <taxon>Asparagales</taxon>
        <taxon>Orchidaceae</taxon>
        <taxon>Epidendroideae</taxon>
        <taxon>Malaxideae</taxon>
        <taxon>Dendrobiinae</taxon>
        <taxon>Dendrobium</taxon>
    </lineage>
</organism>
<dbReference type="AlphaFoldDB" id="A0ABD0VVY0"/>
<sequence length="76" mass="9019">MGKKKITDIEEEKAYYEILDSTSDEATKRAIHYDDYSNEDPSVMIVLKTSELLCHYYFFFELNVDDQDIKKDRLLS</sequence>
<evidence type="ECO:0000313" key="2">
    <source>
        <dbReference type="Proteomes" id="UP001552299"/>
    </source>
</evidence>
<reference evidence="1 2" key="1">
    <citation type="journal article" date="2024" name="Plant Biotechnol. J.">
        <title>Dendrobium thyrsiflorum genome and its molecular insights into genes involved in important horticultural traits.</title>
        <authorList>
            <person name="Chen B."/>
            <person name="Wang J.Y."/>
            <person name="Zheng P.J."/>
            <person name="Li K.L."/>
            <person name="Liang Y.M."/>
            <person name="Chen X.F."/>
            <person name="Zhang C."/>
            <person name="Zhao X."/>
            <person name="He X."/>
            <person name="Zhang G.Q."/>
            <person name="Liu Z.J."/>
            <person name="Xu Q."/>
        </authorList>
    </citation>
    <scope>NUCLEOTIDE SEQUENCE [LARGE SCALE GENOMIC DNA]</scope>
    <source>
        <strain evidence="1">GZMU011</strain>
    </source>
</reference>
<evidence type="ECO:0000313" key="1">
    <source>
        <dbReference type="EMBL" id="KAL0928625.1"/>
    </source>
</evidence>
<dbReference type="EMBL" id="JANQDX010000001">
    <property type="protein sequence ID" value="KAL0928625.1"/>
    <property type="molecule type" value="Genomic_DNA"/>
</dbReference>